<dbReference type="Gene3D" id="3.40.30.10">
    <property type="entry name" value="Glutaredoxin"/>
    <property type="match status" value="1"/>
</dbReference>
<dbReference type="InterPro" id="IPR013766">
    <property type="entry name" value="Thioredoxin_domain"/>
</dbReference>
<dbReference type="PROSITE" id="PS00194">
    <property type="entry name" value="THIOREDOXIN_1"/>
    <property type="match status" value="1"/>
</dbReference>
<comment type="subcellular location">
    <subcellularLocation>
        <location evidence="1">Cell envelope</location>
    </subcellularLocation>
</comment>
<proteinExistence type="predicted"/>
<feature type="domain" description="Thioredoxin" evidence="6">
    <location>
        <begin position="318"/>
        <end position="461"/>
    </location>
</feature>
<evidence type="ECO:0000256" key="1">
    <source>
        <dbReference type="ARBA" id="ARBA00004196"/>
    </source>
</evidence>
<dbReference type="InterPro" id="IPR013740">
    <property type="entry name" value="Redoxin"/>
</dbReference>
<evidence type="ECO:0000256" key="4">
    <source>
        <dbReference type="ARBA" id="ARBA00023284"/>
    </source>
</evidence>
<evidence type="ECO:0000256" key="3">
    <source>
        <dbReference type="ARBA" id="ARBA00023157"/>
    </source>
</evidence>
<evidence type="ECO:0000313" key="7">
    <source>
        <dbReference type="EMBL" id="MEE1944685.1"/>
    </source>
</evidence>
<keyword evidence="2" id="KW-0201">Cytochrome c-type biogenesis</keyword>
<dbReference type="SUPFAM" id="SSF52833">
    <property type="entry name" value="Thioredoxin-like"/>
    <property type="match status" value="1"/>
</dbReference>
<reference evidence="7 8" key="1">
    <citation type="submission" date="2024-01" db="EMBL/GenBank/DDBJ databases">
        <title>Pedobacter sp. nov., isolated from fresh soil.</title>
        <authorList>
            <person name="Le N.T.T."/>
        </authorList>
    </citation>
    <scope>NUCLEOTIDE SEQUENCE [LARGE SCALE GENOMIC DNA]</scope>
    <source>
        <strain evidence="7 8">KR3-3</strain>
    </source>
</reference>
<evidence type="ECO:0000313" key="8">
    <source>
        <dbReference type="Proteomes" id="UP001336835"/>
    </source>
</evidence>
<dbReference type="InterPro" id="IPR050553">
    <property type="entry name" value="Thioredoxin_ResA/DsbE_sf"/>
</dbReference>
<name>A0ABU7I5E0_9SPHI</name>
<keyword evidence="4" id="KW-0676">Redox-active center</keyword>
<dbReference type="PANTHER" id="PTHR42852:SF6">
    <property type="entry name" value="THIOL:DISULFIDE INTERCHANGE PROTEIN DSBE"/>
    <property type="match status" value="1"/>
</dbReference>
<dbReference type="InterPro" id="IPR036249">
    <property type="entry name" value="Thioredoxin-like_sf"/>
</dbReference>
<organism evidence="7 8">
    <name type="scientific">Pedobacter albus</name>
    <dbReference type="NCBI Taxonomy" id="3113905"/>
    <lineage>
        <taxon>Bacteria</taxon>
        <taxon>Pseudomonadati</taxon>
        <taxon>Bacteroidota</taxon>
        <taxon>Sphingobacteriia</taxon>
        <taxon>Sphingobacteriales</taxon>
        <taxon>Sphingobacteriaceae</taxon>
        <taxon>Pedobacter</taxon>
    </lineage>
</organism>
<dbReference type="CDD" id="cd02966">
    <property type="entry name" value="TlpA_like_family"/>
    <property type="match status" value="1"/>
</dbReference>
<dbReference type="PANTHER" id="PTHR42852">
    <property type="entry name" value="THIOL:DISULFIDE INTERCHANGE PROTEIN DSBE"/>
    <property type="match status" value="1"/>
</dbReference>
<feature type="chain" id="PRO_5045530393" evidence="5">
    <location>
        <begin position="22"/>
        <end position="461"/>
    </location>
</feature>
<comment type="caution">
    <text evidence="7">The sequence shown here is derived from an EMBL/GenBank/DDBJ whole genome shotgun (WGS) entry which is preliminary data.</text>
</comment>
<keyword evidence="8" id="KW-1185">Reference proteome</keyword>
<evidence type="ECO:0000256" key="5">
    <source>
        <dbReference type="SAM" id="SignalP"/>
    </source>
</evidence>
<protein>
    <submittedName>
        <fullName evidence="7">TlpA disulfide reductase family protein</fullName>
    </submittedName>
</protein>
<dbReference type="RefSeq" id="WP_330107047.1">
    <property type="nucleotide sequence ID" value="NZ_JAZDQT010000001.1"/>
</dbReference>
<evidence type="ECO:0000256" key="2">
    <source>
        <dbReference type="ARBA" id="ARBA00022748"/>
    </source>
</evidence>
<keyword evidence="5" id="KW-0732">Signal</keyword>
<dbReference type="InterPro" id="IPR017937">
    <property type="entry name" value="Thioredoxin_CS"/>
</dbReference>
<gene>
    <name evidence="7" type="ORF">VRU48_06170</name>
</gene>
<feature type="signal peptide" evidence="5">
    <location>
        <begin position="1"/>
        <end position="21"/>
    </location>
</feature>
<dbReference type="EMBL" id="JAZDQT010000001">
    <property type="protein sequence ID" value="MEE1944685.1"/>
    <property type="molecule type" value="Genomic_DNA"/>
</dbReference>
<dbReference type="Pfam" id="PF08534">
    <property type="entry name" value="Redoxin"/>
    <property type="match status" value="1"/>
</dbReference>
<evidence type="ECO:0000259" key="6">
    <source>
        <dbReference type="PROSITE" id="PS51352"/>
    </source>
</evidence>
<sequence>MKINKILTAILLTTLSLTSLAQNPVQVKGLLKSKRNSVKLFKVNNGKLVEIANVATNKTGQFGLMFYPEYEGVYVIGMGNDLSGADNYNFYFKGGDQLDVTLNDSTYVLNGKLNSKENMVMEQWKNLTYPLYKKSINFMRAGNSTFMDYFPQQEEIVAKSKTFLAGKATGNAKFDKQIKNIMEMDLTNFATNFLNTPRSAHPSVEEYSAFYSTLKAPKIAQTTDKVYDYPYGQRVLSSLISVNMRQDGKAYKPGLEGIAIFNSYVPNDTLKGDIALDFIARYKTYDEYREAMNVYDKYMLTKSQKEKSQALMSPLLTYKAGTDAFQFSYPDKDGKTVTLASLKNKVVLVDVWATWCGPCKAEIPFLKSLEKDLEGKPIQIISLSTDDPKDKEKWLKMIKDENLGGLQLFANGPGNDFSKYYKINAIPRFLVFDKNGKIVTVDSPRPSDPKLKQLLLAEAAK</sequence>
<dbReference type="Proteomes" id="UP001336835">
    <property type="component" value="Unassembled WGS sequence"/>
</dbReference>
<keyword evidence="3" id="KW-1015">Disulfide bond</keyword>
<accession>A0ABU7I5E0</accession>
<dbReference type="PROSITE" id="PS51352">
    <property type="entry name" value="THIOREDOXIN_2"/>
    <property type="match status" value="1"/>
</dbReference>